<evidence type="ECO:0000313" key="2">
    <source>
        <dbReference type="Proteomes" id="UP001207468"/>
    </source>
</evidence>
<name>A0ACC0ULU3_9AGAM</name>
<dbReference type="Proteomes" id="UP001207468">
    <property type="component" value="Unassembled WGS sequence"/>
</dbReference>
<gene>
    <name evidence="1" type="ORF">F5148DRAFT_1161849</name>
</gene>
<sequence>MSVRRKYEAIRGFFDQDEPSAVPTVIGPTPEFFGLKSRSWPKLIAEIDELCSKSSDPGVSYKVFFFGRHGEGFHNAAITQYGQQAWDEKWGLLDGDGKLIWGPDPRLTAIGEDQARNAHAAWKREIAHGIPVPHKFYCSPLKRALRTLELTFEGFLPVDPKPIILENCREHYGRHSCDKRSTRSALQSEFPNFVFEEGFEEEDVLYSAERETEANLQRRAKLVLDRIFEKDDDTYISVTAHCGWIRGALHTIGREIYELPTGGTIVAVVKGTVI</sequence>
<comment type="caution">
    <text evidence="1">The sequence shown here is derived from an EMBL/GenBank/DDBJ whole genome shotgun (WGS) entry which is preliminary data.</text>
</comment>
<reference evidence="1" key="1">
    <citation type="submission" date="2021-03" db="EMBL/GenBank/DDBJ databases">
        <title>Evolutionary priming and transition to the ectomycorrhizal habit in an iconic lineage of mushroom-forming fungi: is preadaptation a requirement?</title>
        <authorList>
            <consortium name="DOE Joint Genome Institute"/>
            <person name="Looney B.P."/>
            <person name="Miyauchi S."/>
            <person name="Morin E."/>
            <person name="Drula E."/>
            <person name="Courty P.E."/>
            <person name="Chicoki N."/>
            <person name="Fauchery L."/>
            <person name="Kohler A."/>
            <person name="Kuo A."/>
            <person name="LaButti K."/>
            <person name="Pangilinan J."/>
            <person name="Lipzen A."/>
            <person name="Riley R."/>
            <person name="Andreopoulos W."/>
            <person name="He G."/>
            <person name="Johnson J."/>
            <person name="Barry K.W."/>
            <person name="Grigoriev I.V."/>
            <person name="Nagy L."/>
            <person name="Hibbett D."/>
            <person name="Henrissat B."/>
            <person name="Matheny P.B."/>
            <person name="Labbe J."/>
            <person name="Martin A.F."/>
        </authorList>
    </citation>
    <scope>NUCLEOTIDE SEQUENCE</scope>
    <source>
        <strain evidence="1">BPL698</strain>
    </source>
</reference>
<protein>
    <submittedName>
        <fullName evidence="1">Histidine phosphatase superfamily</fullName>
    </submittedName>
</protein>
<dbReference type="EMBL" id="JAGFNK010000007">
    <property type="protein sequence ID" value="KAI9512660.1"/>
    <property type="molecule type" value="Genomic_DNA"/>
</dbReference>
<evidence type="ECO:0000313" key="1">
    <source>
        <dbReference type="EMBL" id="KAI9512660.1"/>
    </source>
</evidence>
<proteinExistence type="predicted"/>
<keyword evidence="2" id="KW-1185">Reference proteome</keyword>
<accession>A0ACC0ULU3</accession>
<organism evidence="1 2">
    <name type="scientific">Russula earlei</name>
    <dbReference type="NCBI Taxonomy" id="71964"/>
    <lineage>
        <taxon>Eukaryota</taxon>
        <taxon>Fungi</taxon>
        <taxon>Dikarya</taxon>
        <taxon>Basidiomycota</taxon>
        <taxon>Agaricomycotina</taxon>
        <taxon>Agaricomycetes</taxon>
        <taxon>Russulales</taxon>
        <taxon>Russulaceae</taxon>
        <taxon>Russula</taxon>
    </lineage>
</organism>